<feature type="compositionally biased region" description="Basic and acidic residues" evidence="1">
    <location>
        <begin position="117"/>
        <end position="128"/>
    </location>
</feature>
<gene>
    <name evidence="2" type="ORF">SPSIL_054540</name>
</gene>
<evidence type="ECO:0000313" key="2">
    <source>
        <dbReference type="EMBL" id="XFO69223.1"/>
    </source>
</evidence>
<feature type="compositionally biased region" description="Basic and acidic residues" evidence="1">
    <location>
        <begin position="93"/>
        <end position="110"/>
    </location>
</feature>
<organism evidence="2 3">
    <name type="scientific">Sporomusa silvacetica DSM 10669</name>
    <dbReference type="NCBI Taxonomy" id="1123289"/>
    <lineage>
        <taxon>Bacteria</taxon>
        <taxon>Bacillati</taxon>
        <taxon>Bacillota</taxon>
        <taxon>Negativicutes</taxon>
        <taxon>Selenomonadales</taxon>
        <taxon>Sporomusaceae</taxon>
        <taxon>Sporomusa</taxon>
    </lineage>
</organism>
<feature type="region of interest" description="Disordered" evidence="1">
    <location>
        <begin position="34"/>
        <end position="128"/>
    </location>
</feature>
<feature type="compositionally biased region" description="Polar residues" evidence="1">
    <location>
        <begin position="42"/>
        <end position="52"/>
    </location>
</feature>
<sequence length="128" mass="14365">MLLNKNKAVLSLALGLAMVYGAGTISVYASPNEQLPEKPSIVQAQEHNQNQKPSEETCKNSNHLKDPNCRKNHPSDPNCKLDEKKPLPPQNNEDQKRPMPTKKHLEESKKPLPPQAEDNKNIIPDTDR</sequence>
<protein>
    <submittedName>
        <fullName evidence="2">Uncharacterized protein</fullName>
    </submittedName>
</protein>
<dbReference type="EMBL" id="CP155573">
    <property type="protein sequence ID" value="XFO69223.1"/>
    <property type="molecule type" value="Genomic_DNA"/>
</dbReference>
<accession>A0ABZ3IV29</accession>
<feature type="compositionally biased region" description="Basic and acidic residues" evidence="1">
    <location>
        <begin position="53"/>
        <end position="69"/>
    </location>
</feature>
<reference evidence="2" key="1">
    <citation type="submission" date="2024-05" db="EMBL/GenBank/DDBJ databases">
        <title>Isolation and characterization of Sporomusa carbonis sp. nov., a carboxydotrophic hydrogenogen in the genus of Sporomusa isolated from a charcoal burning pile.</title>
        <authorList>
            <person name="Boeer T."/>
            <person name="Rosenbaum F."/>
            <person name="Eysell L."/>
            <person name="Mueller V."/>
            <person name="Daniel R."/>
            <person name="Poehlein A."/>
        </authorList>
    </citation>
    <scope>NUCLEOTIDE SEQUENCE [LARGE SCALE GENOMIC DNA]</scope>
    <source>
        <strain evidence="2">DSM 10669</strain>
    </source>
</reference>
<proteinExistence type="predicted"/>
<dbReference type="RefSeq" id="WP_094603606.1">
    <property type="nucleotide sequence ID" value="NZ_CP155573.1"/>
</dbReference>
<evidence type="ECO:0000256" key="1">
    <source>
        <dbReference type="SAM" id="MobiDB-lite"/>
    </source>
</evidence>
<evidence type="ECO:0000313" key="3">
    <source>
        <dbReference type="Proteomes" id="UP000216752"/>
    </source>
</evidence>
<dbReference type="Proteomes" id="UP000216752">
    <property type="component" value="Chromosome"/>
</dbReference>
<name>A0ABZ3IV29_9FIRM</name>
<keyword evidence="3" id="KW-1185">Reference proteome</keyword>